<dbReference type="Pfam" id="PF04575">
    <property type="entry name" value="SlipAM"/>
    <property type="match status" value="1"/>
</dbReference>
<keyword evidence="2" id="KW-1134">Transmembrane beta strand</keyword>
<name>A0AAW8V9V7_PASMD</name>
<dbReference type="InterPro" id="IPR007655">
    <property type="entry name" value="Slam_C"/>
</dbReference>
<feature type="region of interest" description="Disordered" evidence="8">
    <location>
        <begin position="39"/>
        <end position="69"/>
    </location>
</feature>
<dbReference type="RefSeq" id="WP_156732471.1">
    <property type="nucleotide sequence ID" value="NZ_CP033598.1"/>
</dbReference>
<keyword evidence="4 9" id="KW-0732">Signal</keyword>
<gene>
    <name evidence="12" type="ORF">NQF69_10075</name>
</gene>
<evidence type="ECO:0000256" key="8">
    <source>
        <dbReference type="SAM" id="MobiDB-lite"/>
    </source>
</evidence>
<sequence length="506" mass="58325">MINLKPLTFLPFFCRLVFLSGVIYNTAWANTVIPVDNSRPDETFSQPSPKQHLFSQKPKPTEPTSSASSQQISLTIEQLASRPDLVLRALIPALKNNDMRGVEILLPIYAKQSPDPFLLKWAQAVVARKQGKLNESVRLYRQIIAEKPNLQPARLQLAIALTQNRENEAAKAQFNQLRSENLPAPLLTLIDSYIDAINQRDSWNVYGGVNYLHENNVNNAPPKGTKAEGFTPSSQPEKAHGLSYFINLSKNWSLAHGFFTEFSADINGKYYWDNHKYDEFSTRLNLGGGYRNAKTEVKLMPFVEQFWYVGGENATKDARTLHRYSKSSGINLDVDYWLTPNWKISTVLEYTEQRYTQPQRQNSNGNSYSISNTLIYMPNSQQFWFVGLDYYQKNTRLKAYAFERQGIRLGWGQEWPKGISTRLQTSYATRTYQAPSAENNMIFAPSFFKVVQKNREYGVNFTIWHRSLHWLGITPKITWAYQKTTSNNPFSEYDRNRIYLTFSKTF</sequence>
<evidence type="ECO:0000256" key="2">
    <source>
        <dbReference type="ARBA" id="ARBA00022452"/>
    </source>
</evidence>
<feature type="signal peptide" evidence="9">
    <location>
        <begin position="1"/>
        <end position="29"/>
    </location>
</feature>
<keyword evidence="3" id="KW-0812">Transmembrane</keyword>
<feature type="chain" id="PRO_5043465728" evidence="9">
    <location>
        <begin position="30"/>
        <end position="506"/>
    </location>
</feature>
<dbReference type="Gene3D" id="1.25.40.10">
    <property type="entry name" value="Tetratricopeptide repeat domain"/>
    <property type="match status" value="1"/>
</dbReference>
<feature type="domain" description="Surface lipoprotein assembly modifier N-terminal TPR repeats region" evidence="11">
    <location>
        <begin position="72"/>
        <end position="174"/>
    </location>
</feature>
<evidence type="ECO:0000259" key="11">
    <source>
        <dbReference type="Pfam" id="PF24575"/>
    </source>
</evidence>
<dbReference type="InterPro" id="IPR011990">
    <property type="entry name" value="TPR-like_helical_dom_sf"/>
</dbReference>
<organism evidence="12 13">
    <name type="scientific">Pasteurella multocida</name>
    <dbReference type="NCBI Taxonomy" id="747"/>
    <lineage>
        <taxon>Bacteria</taxon>
        <taxon>Pseudomonadati</taxon>
        <taxon>Pseudomonadota</taxon>
        <taxon>Gammaproteobacteria</taxon>
        <taxon>Pasteurellales</taxon>
        <taxon>Pasteurellaceae</taxon>
        <taxon>Pasteurella</taxon>
    </lineage>
</organism>
<evidence type="ECO:0000313" key="12">
    <source>
        <dbReference type="EMBL" id="MDT3453117.1"/>
    </source>
</evidence>
<evidence type="ECO:0000256" key="5">
    <source>
        <dbReference type="ARBA" id="ARBA00023136"/>
    </source>
</evidence>
<evidence type="ECO:0000256" key="4">
    <source>
        <dbReference type="ARBA" id="ARBA00022729"/>
    </source>
</evidence>
<evidence type="ECO:0000256" key="7">
    <source>
        <dbReference type="ARBA" id="ARBA00023609"/>
    </source>
</evidence>
<evidence type="ECO:0000256" key="1">
    <source>
        <dbReference type="ARBA" id="ARBA00004571"/>
    </source>
</evidence>
<reference evidence="12" key="1">
    <citation type="submission" date="2022-07" db="EMBL/GenBank/DDBJ databases">
        <title>Sequence of Pasteurella multocoda 17BRD-035.</title>
        <authorList>
            <person name="Roy Chowdhury P."/>
            <person name="Alhamami T."/>
            <person name="Trott D.J."/>
            <person name="Djordvevic S.P."/>
        </authorList>
    </citation>
    <scope>NUCLEOTIDE SEQUENCE</scope>
    <source>
        <strain evidence="12">17BRD-035</strain>
    </source>
</reference>
<dbReference type="Proteomes" id="UP001182304">
    <property type="component" value="Unassembled WGS sequence"/>
</dbReference>
<evidence type="ECO:0000259" key="10">
    <source>
        <dbReference type="Pfam" id="PF04575"/>
    </source>
</evidence>
<dbReference type="SUPFAM" id="SSF48452">
    <property type="entry name" value="TPR-like"/>
    <property type="match status" value="1"/>
</dbReference>
<keyword evidence="12" id="KW-0449">Lipoprotein</keyword>
<proteinExistence type="inferred from homology"/>
<comment type="subcellular location">
    <subcellularLocation>
        <location evidence="1">Cell outer membrane</location>
        <topology evidence="1">Multi-pass membrane protein</topology>
    </subcellularLocation>
</comment>
<dbReference type="GO" id="GO:0009279">
    <property type="term" value="C:cell outer membrane"/>
    <property type="evidence" value="ECO:0007669"/>
    <property type="project" value="UniProtKB-SubCell"/>
</dbReference>
<keyword evidence="5" id="KW-0472">Membrane</keyword>
<keyword evidence="6" id="KW-0998">Cell outer membrane</keyword>
<evidence type="ECO:0000313" key="13">
    <source>
        <dbReference type="Proteomes" id="UP001182304"/>
    </source>
</evidence>
<dbReference type="Pfam" id="PF24575">
    <property type="entry name" value="TPR_Slam"/>
    <property type="match status" value="1"/>
</dbReference>
<comment type="similarity">
    <text evidence="7">Belongs to the Slam family.</text>
</comment>
<feature type="domain" description="Surface lipoprotein assembly modifier C-terminal" evidence="10">
    <location>
        <begin position="203"/>
        <end position="506"/>
    </location>
</feature>
<evidence type="ECO:0000256" key="6">
    <source>
        <dbReference type="ARBA" id="ARBA00023237"/>
    </source>
</evidence>
<dbReference type="EMBL" id="JANIEN010000013">
    <property type="protein sequence ID" value="MDT3453117.1"/>
    <property type="molecule type" value="Genomic_DNA"/>
</dbReference>
<evidence type="ECO:0000256" key="9">
    <source>
        <dbReference type="SAM" id="SignalP"/>
    </source>
</evidence>
<evidence type="ECO:0000256" key="3">
    <source>
        <dbReference type="ARBA" id="ARBA00022692"/>
    </source>
</evidence>
<dbReference type="AlphaFoldDB" id="A0AAW8V9V7"/>
<accession>A0AAW8V9V7</accession>
<comment type="caution">
    <text evidence="12">The sequence shown here is derived from an EMBL/GenBank/DDBJ whole genome shotgun (WGS) entry which is preliminary data.</text>
</comment>
<dbReference type="InterPro" id="IPR057556">
    <property type="entry name" value="TPR_Slam"/>
</dbReference>
<protein>
    <submittedName>
        <fullName evidence="12">Surface lipoprotein assembly modifier</fullName>
    </submittedName>
</protein>